<comment type="caution">
    <text evidence="2">The sequence shown here is derived from an EMBL/GenBank/DDBJ whole genome shotgun (WGS) entry which is preliminary data.</text>
</comment>
<dbReference type="RefSeq" id="WP_235205314.1">
    <property type="nucleotide sequence ID" value="NZ_JACHET010000001.1"/>
</dbReference>
<evidence type="ECO:0000256" key="1">
    <source>
        <dbReference type="SAM" id="Phobius"/>
    </source>
</evidence>
<dbReference type="Proteomes" id="UP000560000">
    <property type="component" value="Unassembled WGS sequence"/>
</dbReference>
<protein>
    <submittedName>
        <fullName evidence="2">Putative membrane protein</fullName>
    </submittedName>
</protein>
<organism evidence="2 3">
    <name type="scientific">Oleiagrimonas soli</name>
    <dbReference type="NCBI Taxonomy" id="1543381"/>
    <lineage>
        <taxon>Bacteria</taxon>
        <taxon>Pseudomonadati</taxon>
        <taxon>Pseudomonadota</taxon>
        <taxon>Gammaproteobacteria</taxon>
        <taxon>Lysobacterales</taxon>
        <taxon>Rhodanobacteraceae</taxon>
        <taxon>Oleiagrimonas</taxon>
    </lineage>
</organism>
<keyword evidence="1" id="KW-1133">Transmembrane helix</keyword>
<dbReference type="AlphaFoldDB" id="A0A841KUP9"/>
<gene>
    <name evidence="2" type="ORF">HNQ86_002983</name>
</gene>
<feature type="transmembrane region" description="Helical" evidence="1">
    <location>
        <begin position="44"/>
        <end position="63"/>
    </location>
</feature>
<dbReference type="InterPro" id="IPR018643">
    <property type="entry name" value="DUF2069_membrane"/>
</dbReference>
<reference evidence="2 3" key="1">
    <citation type="submission" date="2020-08" db="EMBL/GenBank/DDBJ databases">
        <title>Genomic Encyclopedia of Type Strains, Phase IV (KMG-IV): sequencing the most valuable type-strain genomes for metagenomic binning, comparative biology and taxonomic classification.</title>
        <authorList>
            <person name="Goeker M."/>
        </authorList>
    </citation>
    <scope>NUCLEOTIDE SEQUENCE [LARGE SCALE GENOMIC DNA]</scope>
    <source>
        <strain evidence="2 3">DSM 107085</strain>
    </source>
</reference>
<evidence type="ECO:0000313" key="3">
    <source>
        <dbReference type="Proteomes" id="UP000560000"/>
    </source>
</evidence>
<feature type="transmembrane region" description="Helical" evidence="1">
    <location>
        <begin position="70"/>
        <end position="90"/>
    </location>
</feature>
<proteinExistence type="predicted"/>
<dbReference type="Pfam" id="PF09842">
    <property type="entry name" value="DUF2069"/>
    <property type="match status" value="1"/>
</dbReference>
<dbReference type="EMBL" id="JACHET010000001">
    <property type="protein sequence ID" value="MBB6185638.1"/>
    <property type="molecule type" value="Genomic_DNA"/>
</dbReference>
<name>A0A841KUP9_9GAMM</name>
<evidence type="ECO:0000313" key="2">
    <source>
        <dbReference type="EMBL" id="MBB6185638.1"/>
    </source>
</evidence>
<sequence length="122" mass="13474">MSADALTLSPRQRRARMTGYLGWIGLIVLQPVWHAWLAPDPHEPLSAVLILALLPLLLPLLAIRRPARALLWAGIVALFYFSHGVAEAWSLPNERVLASVQIALSLLLIFALGAGVQRRKRT</sequence>
<feature type="transmembrane region" description="Helical" evidence="1">
    <location>
        <begin position="96"/>
        <end position="116"/>
    </location>
</feature>
<accession>A0A841KUP9</accession>
<feature type="transmembrane region" description="Helical" evidence="1">
    <location>
        <begin position="20"/>
        <end position="38"/>
    </location>
</feature>
<keyword evidence="1" id="KW-0472">Membrane</keyword>
<keyword evidence="1" id="KW-0812">Transmembrane</keyword>